<dbReference type="Gene3D" id="3.30.70.270">
    <property type="match status" value="1"/>
</dbReference>
<dbReference type="RefSeq" id="WP_101894026.1">
    <property type="nucleotide sequence ID" value="NZ_CP022684.1"/>
</dbReference>
<dbReference type="Pfam" id="PF00563">
    <property type="entry name" value="EAL"/>
    <property type="match status" value="1"/>
</dbReference>
<dbReference type="Pfam" id="PF00990">
    <property type="entry name" value="GGDEF"/>
    <property type="match status" value="1"/>
</dbReference>
<dbReference type="KEGG" id="kak:Kalk_09545"/>
<gene>
    <name evidence="7" type="ORF">Kalk_09545</name>
</gene>
<dbReference type="PROSITE" id="PS50110">
    <property type="entry name" value="RESPONSE_REGULATORY"/>
    <property type="match status" value="1"/>
</dbReference>
<dbReference type="InterPro" id="IPR000160">
    <property type="entry name" value="GGDEF_dom"/>
</dbReference>
<dbReference type="SMART" id="SM00448">
    <property type="entry name" value="REC"/>
    <property type="match status" value="1"/>
</dbReference>
<dbReference type="Pfam" id="PF00072">
    <property type="entry name" value="Response_reg"/>
    <property type="match status" value="1"/>
</dbReference>
<dbReference type="InterPro" id="IPR035919">
    <property type="entry name" value="EAL_sf"/>
</dbReference>
<dbReference type="SUPFAM" id="SSF55785">
    <property type="entry name" value="PYP-like sensor domain (PAS domain)"/>
    <property type="match status" value="2"/>
</dbReference>
<organism evidence="7 8">
    <name type="scientific">Ketobacter alkanivorans</name>
    <dbReference type="NCBI Taxonomy" id="1917421"/>
    <lineage>
        <taxon>Bacteria</taxon>
        <taxon>Pseudomonadati</taxon>
        <taxon>Pseudomonadota</taxon>
        <taxon>Gammaproteobacteria</taxon>
        <taxon>Pseudomonadales</taxon>
        <taxon>Ketobacteraceae</taxon>
        <taxon>Ketobacter</taxon>
    </lineage>
</organism>
<dbReference type="NCBIfam" id="TIGR00254">
    <property type="entry name" value="GGDEF"/>
    <property type="match status" value="1"/>
</dbReference>
<dbReference type="EMBL" id="CP022684">
    <property type="protein sequence ID" value="AUM12641.1"/>
    <property type="molecule type" value="Genomic_DNA"/>
</dbReference>
<dbReference type="SUPFAM" id="SSF55073">
    <property type="entry name" value="Nucleotide cyclase"/>
    <property type="match status" value="1"/>
</dbReference>
<evidence type="ECO:0000256" key="1">
    <source>
        <dbReference type="ARBA" id="ARBA00001946"/>
    </source>
</evidence>
<name>A0A2K9LKD9_9GAMM</name>
<dbReference type="InterPro" id="IPR052155">
    <property type="entry name" value="Biofilm_reg_signaling"/>
</dbReference>
<dbReference type="Pfam" id="PF13426">
    <property type="entry name" value="PAS_9"/>
    <property type="match status" value="1"/>
</dbReference>
<dbReference type="Gene3D" id="3.20.20.450">
    <property type="entry name" value="EAL domain"/>
    <property type="match status" value="1"/>
</dbReference>
<evidence type="ECO:0000259" key="3">
    <source>
        <dbReference type="PROSITE" id="PS50110"/>
    </source>
</evidence>
<dbReference type="SMART" id="SM00052">
    <property type="entry name" value="EAL"/>
    <property type="match status" value="1"/>
</dbReference>
<dbReference type="PROSITE" id="PS50887">
    <property type="entry name" value="GGDEF"/>
    <property type="match status" value="1"/>
</dbReference>
<dbReference type="PROSITE" id="PS50113">
    <property type="entry name" value="PAC"/>
    <property type="match status" value="1"/>
</dbReference>
<dbReference type="CDD" id="cd01948">
    <property type="entry name" value="EAL"/>
    <property type="match status" value="1"/>
</dbReference>
<comment type="cofactor">
    <cofactor evidence="1">
        <name>Mg(2+)</name>
        <dbReference type="ChEBI" id="CHEBI:18420"/>
    </cofactor>
</comment>
<dbReference type="PROSITE" id="PS50883">
    <property type="entry name" value="EAL"/>
    <property type="match status" value="1"/>
</dbReference>
<dbReference type="SMART" id="SM00267">
    <property type="entry name" value="GGDEF"/>
    <property type="match status" value="1"/>
</dbReference>
<dbReference type="AlphaFoldDB" id="A0A2K9LKD9"/>
<dbReference type="SUPFAM" id="SSF141868">
    <property type="entry name" value="EAL domain-like"/>
    <property type="match status" value="1"/>
</dbReference>
<dbReference type="Proteomes" id="UP000235116">
    <property type="component" value="Chromosome"/>
</dbReference>
<dbReference type="InterPro" id="IPR035965">
    <property type="entry name" value="PAS-like_dom_sf"/>
</dbReference>
<proteinExistence type="predicted"/>
<dbReference type="Gene3D" id="3.30.450.20">
    <property type="entry name" value="PAS domain"/>
    <property type="match status" value="2"/>
</dbReference>
<dbReference type="PANTHER" id="PTHR44757:SF2">
    <property type="entry name" value="BIOFILM ARCHITECTURE MAINTENANCE PROTEIN MBAA"/>
    <property type="match status" value="1"/>
</dbReference>
<dbReference type="SUPFAM" id="SSF52172">
    <property type="entry name" value="CheY-like"/>
    <property type="match status" value="1"/>
</dbReference>
<dbReference type="InterPro" id="IPR000700">
    <property type="entry name" value="PAS-assoc_C"/>
</dbReference>
<evidence type="ECO:0000259" key="5">
    <source>
        <dbReference type="PROSITE" id="PS50883"/>
    </source>
</evidence>
<evidence type="ECO:0000259" key="4">
    <source>
        <dbReference type="PROSITE" id="PS50113"/>
    </source>
</evidence>
<feature type="domain" description="PAC" evidence="4">
    <location>
        <begin position="209"/>
        <end position="260"/>
    </location>
</feature>
<reference evidence="8" key="1">
    <citation type="submission" date="2017-08" db="EMBL/GenBank/DDBJ databases">
        <title>Direct submision.</title>
        <authorList>
            <person name="Kim S.-J."/>
            <person name="Rhee S.-K."/>
        </authorList>
    </citation>
    <scope>NUCLEOTIDE SEQUENCE [LARGE SCALE GENOMIC DNA]</scope>
    <source>
        <strain evidence="8">GI5</strain>
    </source>
</reference>
<dbReference type="PANTHER" id="PTHR44757">
    <property type="entry name" value="DIGUANYLATE CYCLASE DGCP"/>
    <property type="match status" value="1"/>
</dbReference>
<dbReference type="InterPro" id="IPR043128">
    <property type="entry name" value="Rev_trsase/Diguanyl_cyclase"/>
</dbReference>
<evidence type="ECO:0000313" key="8">
    <source>
        <dbReference type="Proteomes" id="UP000235116"/>
    </source>
</evidence>
<sequence length="815" mass="91694">MQEQQLQHTQKILIVEDESIVALDLSRRLTNLGYTVTGMAPSGKRALELVKTTSPNIILMDIHIKGNQDGIEVANQINQLYQIPIIFLTAYSEDTTLTRASETRPYGYILKPFSERELHVAIQIALERHGADLKLKKQETHLKLALDAANLGTWEMETASAPIIMGYSPSGDLTPLTDWEGLFNYICPQDKPKIQLALDQLRTSNEVEQNLEFEVKLPDQGHRWYKLFGKSFNGPEAQHRVVGILQDITEHHRAEEQLKQAATAFRCSSDGIVVLNKERLVESVNHSFCRISGLEQDACIGKELDLLSTDALGQNCADDIWTSLDQTGSWQGEASLHQPNSKLIHTLVNIGKVPDLINNEAQYVVVISDVTPMRNVQKKLSHIAYFDSLTGLPNRNMFRDRLEMCLAKARRNHSQFGVLFLDLDHFKQVNDTLGHQMGDKLLISVALRLRAELRTSDTLCRIGGDEFIVISDAIDSVKDLENLSEKILQIFRKPIQLGNVEVIPGVSIGICIYPDHTQDLDEMIKMADTAMYAAKSQGRKSYAVYQPDMSEHVAQYFTRDQELRQALEHDQLRLHYQPQYDSRCGDLVGLEALIRWQHPNEGLLGAADIIPFAESSALIVDIGRWVLDESFRQLRDWIKHGYKPVRLSINISARQLEDRNFAHIVDSIATHHEVPLSLIELEVTESCLQNSNVGVHNLRRLKQLGANISIDDFGTGYSCMSSLKTLPITALKIDRCFIQHIQDEANDRAIANAIIALSKQLNLRTTAEGVETQAQADLLRQAGCDEFQGFLYSKPLAAELITQYLKLSAESTDPL</sequence>
<keyword evidence="8" id="KW-1185">Reference proteome</keyword>
<dbReference type="Gene3D" id="3.40.50.2300">
    <property type="match status" value="1"/>
</dbReference>
<dbReference type="InterPro" id="IPR011006">
    <property type="entry name" value="CheY-like_superfamily"/>
</dbReference>
<dbReference type="NCBIfam" id="TIGR00229">
    <property type="entry name" value="sensory_box"/>
    <property type="match status" value="1"/>
</dbReference>
<feature type="domain" description="Response regulatory" evidence="3">
    <location>
        <begin position="11"/>
        <end position="126"/>
    </location>
</feature>
<keyword evidence="2" id="KW-0597">Phosphoprotein</keyword>
<evidence type="ECO:0000313" key="7">
    <source>
        <dbReference type="EMBL" id="AUM12641.1"/>
    </source>
</evidence>
<evidence type="ECO:0000256" key="2">
    <source>
        <dbReference type="PROSITE-ProRule" id="PRU00169"/>
    </source>
</evidence>
<dbReference type="GO" id="GO:0003824">
    <property type="term" value="F:catalytic activity"/>
    <property type="evidence" value="ECO:0007669"/>
    <property type="project" value="UniProtKB-ARBA"/>
</dbReference>
<feature type="domain" description="EAL" evidence="5">
    <location>
        <begin position="556"/>
        <end position="809"/>
    </location>
</feature>
<dbReference type="InterPro" id="IPR000014">
    <property type="entry name" value="PAS"/>
</dbReference>
<accession>A0A2K9LKD9</accession>
<protein>
    <recommendedName>
        <fullName evidence="9">Two-component system response regulator</fullName>
    </recommendedName>
</protein>
<evidence type="ECO:0008006" key="9">
    <source>
        <dbReference type="Google" id="ProtNLM"/>
    </source>
</evidence>
<feature type="modified residue" description="4-aspartylphosphate" evidence="2">
    <location>
        <position position="61"/>
    </location>
</feature>
<dbReference type="InterPro" id="IPR001789">
    <property type="entry name" value="Sig_transdc_resp-reg_receiver"/>
</dbReference>
<dbReference type="GO" id="GO:0000160">
    <property type="term" value="P:phosphorelay signal transduction system"/>
    <property type="evidence" value="ECO:0007669"/>
    <property type="project" value="InterPro"/>
</dbReference>
<feature type="domain" description="GGDEF" evidence="6">
    <location>
        <begin position="414"/>
        <end position="547"/>
    </location>
</feature>
<dbReference type="InterPro" id="IPR029787">
    <property type="entry name" value="Nucleotide_cyclase"/>
</dbReference>
<dbReference type="CDD" id="cd17534">
    <property type="entry name" value="REC_DC-like"/>
    <property type="match status" value="1"/>
</dbReference>
<dbReference type="OrthoDB" id="9804951at2"/>
<dbReference type="CDD" id="cd00130">
    <property type="entry name" value="PAS"/>
    <property type="match status" value="1"/>
</dbReference>
<evidence type="ECO:0000259" key="6">
    <source>
        <dbReference type="PROSITE" id="PS50887"/>
    </source>
</evidence>
<dbReference type="FunFam" id="3.30.70.270:FF:000001">
    <property type="entry name" value="Diguanylate cyclase domain protein"/>
    <property type="match status" value="1"/>
</dbReference>
<dbReference type="CDD" id="cd01949">
    <property type="entry name" value="GGDEF"/>
    <property type="match status" value="1"/>
</dbReference>
<dbReference type="InterPro" id="IPR001633">
    <property type="entry name" value="EAL_dom"/>
</dbReference>